<protein>
    <submittedName>
        <fullName evidence="2">Uncharacterized protein</fullName>
    </submittedName>
</protein>
<sequence length="71" mass="7908">MAWTLPTKRDQHRVPEAHGCSPGGKTTHRQHLDRMVEAGVEQVGQHSSDEVEFFALMKSRRSGSHQVVGSN</sequence>
<evidence type="ECO:0000256" key="1">
    <source>
        <dbReference type="SAM" id="MobiDB-lite"/>
    </source>
</evidence>
<name>A0A9N7U670_PLEPL</name>
<comment type="caution">
    <text evidence="2">The sequence shown here is derived from an EMBL/GenBank/DDBJ whole genome shotgun (WGS) entry which is preliminary data.</text>
</comment>
<organism evidence="2 3">
    <name type="scientific">Pleuronectes platessa</name>
    <name type="common">European plaice</name>
    <dbReference type="NCBI Taxonomy" id="8262"/>
    <lineage>
        <taxon>Eukaryota</taxon>
        <taxon>Metazoa</taxon>
        <taxon>Chordata</taxon>
        <taxon>Craniata</taxon>
        <taxon>Vertebrata</taxon>
        <taxon>Euteleostomi</taxon>
        <taxon>Actinopterygii</taxon>
        <taxon>Neopterygii</taxon>
        <taxon>Teleostei</taxon>
        <taxon>Neoteleostei</taxon>
        <taxon>Acanthomorphata</taxon>
        <taxon>Carangaria</taxon>
        <taxon>Pleuronectiformes</taxon>
        <taxon>Pleuronectoidei</taxon>
        <taxon>Pleuronectidae</taxon>
        <taxon>Pleuronectes</taxon>
    </lineage>
</organism>
<accession>A0A9N7U670</accession>
<proteinExistence type="predicted"/>
<evidence type="ECO:0000313" key="3">
    <source>
        <dbReference type="Proteomes" id="UP001153269"/>
    </source>
</evidence>
<dbReference type="EMBL" id="CADEAL010000812">
    <property type="protein sequence ID" value="CAB1425525.1"/>
    <property type="molecule type" value="Genomic_DNA"/>
</dbReference>
<feature type="compositionally biased region" description="Basic and acidic residues" evidence="1">
    <location>
        <begin position="7"/>
        <end position="16"/>
    </location>
</feature>
<gene>
    <name evidence="2" type="ORF">PLEPLA_LOCUS13455</name>
</gene>
<dbReference type="AlphaFoldDB" id="A0A9N7U670"/>
<reference evidence="2" key="1">
    <citation type="submission" date="2020-03" db="EMBL/GenBank/DDBJ databases">
        <authorList>
            <person name="Weist P."/>
        </authorList>
    </citation>
    <scope>NUCLEOTIDE SEQUENCE</scope>
</reference>
<evidence type="ECO:0000313" key="2">
    <source>
        <dbReference type="EMBL" id="CAB1425525.1"/>
    </source>
</evidence>
<dbReference type="Proteomes" id="UP001153269">
    <property type="component" value="Unassembled WGS sequence"/>
</dbReference>
<keyword evidence="3" id="KW-1185">Reference proteome</keyword>
<feature type="region of interest" description="Disordered" evidence="1">
    <location>
        <begin position="1"/>
        <end position="30"/>
    </location>
</feature>